<gene>
    <name evidence="3" type="ORF">R1flu_012330</name>
</gene>
<proteinExistence type="predicted"/>
<evidence type="ECO:0000313" key="3">
    <source>
        <dbReference type="EMBL" id="KAL2644743.1"/>
    </source>
</evidence>
<reference evidence="3 4" key="1">
    <citation type="submission" date="2024-09" db="EMBL/GenBank/DDBJ databases">
        <title>Chromosome-scale assembly of Riccia fluitans.</title>
        <authorList>
            <person name="Paukszto L."/>
            <person name="Sawicki J."/>
            <person name="Karawczyk K."/>
            <person name="Piernik-Szablinska J."/>
            <person name="Szczecinska M."/>
            <person name="Mazdziarz M."/>
        </authorList>
    </citation>
    <scope>NUCLEOTIDE SEQUENCE [LARGE SCALE GENOMIC DNA]</scope>
    <source>
        <strain evidence="3">Rf_01</strain>
        <tissue evidence="3">Aerial parts of the thallus</tissue>
    </source>
</reference>
<evidence type="ECO:0000313" key="4">
    <source>
        <dbReference type="Proteomes" id="UP001605036"/>
    </source>
</evidence>
<dbReference type="EMBL" id="JBHFFA010000002">
    <property type="protein sequence ID" value="KAL2644743.1"/>
    <property type="molecule type" value="Genomic_DNA"/>
</dbReference>
<feature type="compositionally biased region" description="Pro residues" evidence="1">
    <location>
        <begin position="84"/>
        <end position="100"/>
    </location>
</feature>
<keyword evidence="4" id="KW-1185">Reference proteome</keyword>
<keyword evidence="2" id="KW-0472">Membrane</keyword>
<feature type="transmembrane region" description="Helical" evidence="2">
    <location>
        <begin position="47"/>
        <end position="67"/>
    </location>
</feature>
<organism evidence="3 4">
    <name type="scientific">Riccia fluitans</name>
    <dbReference type="NCBI Taxonomy" id="41844"/>
    <lineage>
        <taxon>Eukaryota</taxon>
        <taxon>Viridiplantae</taxon>
        <taxon>Streptophyta</taxon>
        <taxon>Embryophyta</taxon>
        <taxon>Marchantiophyta</taxon>
        <taxon>Marchantiopsida</taxon>
        <taxon>Marchantiidae</taxon>
        <taxon>Marchantiales</taxon>
        <taxon>Ricciaceae</taxon>
        <taxon>Riccia</taxon>
    </lineage>
</organism>
<keyword evidence="2" id="KW-1133">Transmembrane helix</keyword>
<evidence type="ECO:0000256" key="1">
    <source>
        <dbReference type="SAM" id="MobiDB-lite"/>
    </source>
</evidence>
<feature type="region of interest" description="Disordered" evidence="1">
    <location>
        <begin position="75"/>
        <end position="102"/>
    </location>
</feature>
<name>A0ABD1ZAA7_9MARC</name>
<dbReference type="Proteomes" id="UP001605036">
    <property type="component" value="Unassembled WGS sequence"/>
</dbReference>
<comment type="caution">
    <text evidence="3">The sequence shown here is derived from an EMBL/GenBank/DDBJ whole genome shotgun (WGS) entry which is preliminary data.</text>
</comment>
<keyword evidence="2" id="KW-0812">Transmembrane</keyword>
<protein>
    <submittedName>
        <fullName evidence="3">Uncharacterized protein</fullName>
    </submittedName>
</protein>
<evidence type="ECO:0000256" key="2">
    <source>
        <dbReference type="SAM" id="Phobius"/>
    </source>
</evidence>
<dbReference type="AlphaFoldDB" id="A0ABD1ZAA7"/>
<accession>A0ABD1ZAA7</accession>
<sequence length="137" mass="15251">MMAFRRNLIDEDDDKCCYPSKGHVAWVPICEPCDESEDCRSTTSHSIIATSAVLGLIVVPLCIKVIMGRSWFTGGSRRTTRAVSPPPLPPPPPPPPPPEPSRLQPKFLFKYFVFGLLVAIRAYQYHFKSPGPANRLT</sequence>